<evidence type="ECO:0000313" key="1">
    <source>
        <dbReference type="EMBL" id="BAM92167.1"/>
    </source>
</evidence>
<dbReference type="Proteomes" id="UP000011841">
    <property type="component" value="Chromosome"/>
</dbReference>
<dbReference type="HOGENOM" id="CLU_193552_0_0_5"/>
<dbReference type="RefSeq" id="WP_015669251.1">
    <property type="nucleotide sequence ID" value="NC_020453.1"/>
</dbReference>
<evidence type="ECO:0000313" key="2">
    <source>
        <dbReference type="Proteomes" id="UP000011841"/>
    </source>
</evidence>
<dbReference type="eggNOG" id="ENOG5033F45">
    <property type="taxonomic scope" value="Bacteria"/>
</dbReference>
<protein>
    <submittedName>
        <fullName evidence="1">Uncharacterized protein</fullName>
    </submittedName>
</protein>
<reference evidence="1 2" key="1">
    <citation type="journal article" date="2013" name="Appl. Environ. Microbiol.">
        <title>Genome analysis suggests that the soil oligotrophic bacterium Agromonas oligotrophica (Bradyrhizobium oligotrophicum) is a nitrogen-fixing symbiont of Aeschynomene indica.</title>
        <authorList>
            <person name="Okubo T."/>
            <person name="Fukushima S."/>
            <person name="Itakura M."/>
            <person name="Oshima K."/>
            <person name="Longtonglang A."/>
            <person name="Teaumroong N."/>
            <person name="Mitsui H."/>
            <person name="Hattori M."/>
            <person name="Hattori R."/>
            <person name="Hattori T."/>
            <person name="Minamisawa K."/>
        </authorList>
    </citation>
    <scope>NUCLEOTIDE SEQUENCE [LARGE SCALE GENOMIC DNA]</scope>
    <source>
        <strain evidence="1 2">S58</strain>
    </source>
</reference>
<dbReference type="OrthoDB" id="9135677at2"/>
<dbReference type="EMBL" id="AP012603">
    <property type="protein sequence ID" value="BAM92167.1"/>
    <property type="molecule type" value="Genomic_DNA"/>
</dbReference>
<keyword evidence="2" id="KW-1185">Reference proteome</keyword>
<dbReference type="GeneID" id="301819891"/>
<dbReference type="KEGG" id="aol:S58_61930"/>
<accession>M4ZE99</accession>
<proteinExistence type="predicted"/>
<organism evidence="1 2">
    <name type="scientific">Bradyrhizobium oligotrophicum S58</name>
    <dbReference type="NCBI Taxonomy" id="1245469"/>
    <lineage>
        <taxon>Bacteria</taxon>
        <taxon>Pseudomonadati</taxon>
        <taxon>Pseudomonadota</taxon>
        <taxon>Alphaproteobacteria</taxon>
        <taxon>Hyphomicrobiales</taxon>
        <taxon>Nitrobacteraceae</taxon>
        <taxon>Bradyrhizobium</taxon>
    </lineage>
</organism>
<sequence>MRYADGQLVALGDRVRLGGDDGGLVVADIDTGQFSADFPQVEWTYLRKGALIRFPTYGLIHYEVAEPGLELVSRAPPSHLGRK</sequence>
<gene>
    <name evidence="1" type="ORF">S58_61930</name>
</gene>
<dbReference type="AlphaFoldDB" id="M4ZE99"/>
<name>M4ZE99_9BRAD</name>